<reference evidence="2" key="1">
    <citation type="submission" date="2014-11" db="EMBL/GenBank/DDBJ databases">
        <authorList>
            <person name="Amaro Gonzalez C."/>
        </authorList>
    </citation>
    <scope>NUCLEOTIDE SEQUENCE</scope>
</reference>
<keyword evidence="1" id="KW-0732">Signal</keyword>
<dbReference type="AlphaFoldDB" id="A0A0E9REM3"/>
<evidence type="ECO:0000256" key="1">
    <source>
        <dbReference type="SAM" id="SignalP"/>
    </source>
</evidence>
<evidence type="ECO:0000313" key="2">
    <source>
        <dbReference type="EMBL" id="JAH26773.1"/>
    </source>
</evidence>
<dbReference type="EMBL" id="GBXM01081804">
    <property type="protein sequence ID" value="JAH26773.1"/>
    <property type="molecule type" value="Transcribed_RNA"/>
</dbReference>
<feature type="signal peptide" evidence="1">
    <location>
        <begin position="1"/>
        <end position="21"/>
    </location>
</feature>
<feature type="chain" id="PRO_5002432354" evidence="1">
    <location>
        <begin position="22"/>
        <end position="38"/>
    </location>
</feature>
<protein>
    <submittedName>
        <fullName evidence="2">Uncharacterized protein</fullName>
    </submittedName>
</protein>
<accession>A0A0E9REM3</accession>
<name>A0A0E9REM3_ANGAN</name>
<organism evidence="2">
    <name type="scientific">Anguilla anguilla</name>
    <name type="common">European freshwater eel</name>
    <name type="synonym">Muraena anguilla</name>
    <dbReference type="NCBI Taxonomy" id="7936"/>
    <lineage>
        <taxon>Eukaryota</taxon>
        <taxon>Metazoa</taxon>
        <taxon>Chordata</taxon>
        <taxon>Craniata</taxon>
        <taxon>Vertebrata</taxon>
        <taxon>Euteleostomi</taxon>
        <taxon>Actinopterygii</taxon>
        <taxon>Neopterygii</taxon>
        <taxon>Teleostei</taxon>
        <taxon>Anguilliformes</taxon>
        <taxon>Anguillidae</taxon>
        <taxon>Anguilla</taxon>
    </lineage>
</organism>
<sequence>MPMHPLCALWETIILLHVLNSSVGNKYWQPSFVSYLTF</sequence>
<proteinExistence type="predicted"/>
<reference evidence="2" key="2">
    <citation type="journal article" date="2015" name="Fish Shellfish Immunol.">
        <title>Early steps in the European eel (Anguilla anguilla)-Vibrio vulnificus interaction in the gills: Role of the RtxA13 toxin.</title>
        <authorList>
            <person name="Callol A."/>
            <person name="Pajuelo D."/>
            <person name="Ebbesson L."/>
            <person name="Teles M."/>
            <person name="MacKenzie S."/>
            <person name="Amaro C."/>
        </authorList>
    </citation>
    <scope>NUCLEOTIDE SEQUENCE</scope>
</reference>